<dbReference type="Proteomes" id="UP000552709">
    <property type="component" value="Unassembled WGS sequence"/>
</dbReference>
<dbReference type="EMBL" id="JACHFL010000042">
    <property type="protein sequence ID" value="MBB5366426.1"/>
    <property type="molecule type" value="Genomic_DNA"/>
</dbReference>
<name>A0A7W8K063_9DEIO</name>
<comment type="caution">
    <text evidence="1">The sequence shown here is derived from an EMBL/GenBank/DDBJ whole genome shotgun (WGS) entry which is preliminary data.</text>
</comment>
<keyword evidence="2" id="KW-1185">Reference proteome</keyword>
<sequence length="119" mass="13071">MAPAHPLEETICALVPPVWPRPASHKYTPARWYGNLLQPRADLIATLKESEQDADYVICHTGSVPRSGFKWFAPGMTMRRTAGEAPCGQPYALPARAALLALDLNLVLNISRHKKQGLA</sequence>
<dbReference type="AlphaFoldDB" id="A0A7W8K063"/>
<evidence type="ECO:0000313" key="2">
    <source>
        <dbReference type="Proteomes" id="UP000552709"/>
    </source>
</evidence>
<dbReference type="RefSeq" id="WP_184138438.1">
    <property type="nucleotide sequence ID" value="NZ_JACHFL010000042.1"/>
</dbReference>
<organism evidence="1 2">
    <name type="scientific">Deinococcus humi</name>
    <dbReference type="NCBI Taxonomy" id="662880"/>
    <lineage>
        <taxon>Bacteria</taxon>
        <taxon>Thermotogati</taxon>
        <taxon>Deinococcota</taxon>
        <taxon>Deinococci</taxon>
        <taxon>Deinococcales</taxon>
        <taxon>Deinococcaceae</taxon>
        <taxon>Deinococcus</taxon>
    </lineage>
</organism>
<proteinExistence type="predicted"/>
<reference evidence="1 2" key="1">
    <citation type="submission" date="2020-08" db="EMBL/GenBank/DDBJ databases">
        <title>Genomic Encyclopedia of Type Strains, Phase IV (KMG-IV): sequencing the most valuable type-strain genomes for metagenomic binning, comparative biology and taxonomic classification.</title>
        <authorList>
            <person name="Goeker M."/>
        </authorList>
    </citation>
    <scope>NUCLEOTIDE SEQUENCE [LARGE SCALE GENOMIC DNA]</scope>
    <source>
        <strain evidence="1 2">DSM 27939</strain>
    </source>
</reference>
<protein>
    <submittedName>
        <fullName evidence="1">Uncharacterized protein</fullName>
    </submittedName>
</protein>
<gene>
    <name evidence="1" type="ORF">HNQ08_005555</name>
</gene>
<accession>A0A7W8K063</accession>
<evidence type="ECO:0000313" key="1">
    <source>
        <dbReference type="EMBL" id="MBB5366426.1"/>
    </source>
</evidence>